<evidence type="ECO:0000313" key="1">
    <source>
        <dbReference type="EMBL" id="CAG7628469.1"/>
    </source>
</evidence>
<dbReference type="EMBL" id="CAJVAS010000011">
    <property type="protein sequence ID" value="CAG7628469.1"/>
    <property type="molecule type" value="Genomic_DNA"/>
</dbReference>
<dbReference type="Proteomes" id="UP000693672">
    <property type="component" value="Unassembled WGS sequence"/>
</dbReference>
<keyword evidence="2" id="KW-1185">Reference proteome</keyword>
<dbReference type="RefSeq" id="WP_218092775.1">
    <property type="nucleotide sequence ID" value="NZ_CAJVAS010000011.1"/>
</dbReference>
<protein>
    <submittedName>
        <fullName evidence="1">Uncharacterized protein</fullName>
    </submittedName>
</protein>
<dbReference type="AlphaFoldDB" id="A0A916K1S1"/>
<sequence>MSKLITLCLTVVLIFGVCTYIFNPMGGQGLKQQVRDGHTTLTGTVRSFDYVTN</sequence>
<evidence type="ECO:0000313" key="2">
    <source>
        <dbReference type="Proteomes" id="UP000693672"/>
    </source>
</evidence>
<reference evidence="1" key="1">
    <citation type="submission" date="2021-06" db="EMBL/GenBank/DDBJ databases">
        <authorList>
            <person name="Criscuolo A."/>
        </authorList>
    </citation>
    <scope>NUCLEOTIDE SEQUENCE</scope>
    <source>
        <strain evidence="1">CIP111600</strain>
    </source>
</reference>
<comment type="caution">
    <text evidence="1">The sequence shown here is derived from an EMBL/GenBank/DDBJ whole genome shotgun (WGS) entry which is preliminary data.</text>
</comment>
<gene>
    <name evidence="1" type="ORF">PAESOLCIP111_03022</name>
</gene>
<organism evidence="1 2">
    <name type="scientific">Paenibacillus solanacearum</name>
    <dbReference type="NCBI Taxonomy" id="2048548"/>
    <lineage>
        <taxon>Bacteria</taxon>
        <taxon>Bacillati</taxon>
        <taxon>Bacillota</taxon>
        <taxon>Bacilli</taxon>
        <taxon>Bacillales</taxon>
        <taxon>Paenibacillaceae</taxon>
        <taxon>Paenibacillus</taxon>
    </lineage>
</organism>
<name>A0A916K1S1_9BACL</name>
<accession>A0A916K1S1</accession>
<proteinExistence type="predicted"/>